<sequence length="128" mass="13776">MFRTTATVVRTSSPVLTDWTTQKLMQWIGEDDARCHDTTLVGVLAAIDEALARRAGAEASPLTPRSPTPLVRALAARLRAEPVLRDLRIGDLIEVAPASTGGDARDDLERGADVRGAASFRRSLLGVR</sequence>
<evidence type="ECO:0000313" key="1">
    <source>
        <dbReference type="EMBL" id="MBW9109185.1"/>
    </source>
</evidence>
<dbReference type="RefSeq" id="WP_220338962.1">
    <property type="nucleotide sequence ID" value="NZ_JAEUAX010000002.1"/>
</dbReference>
<comment type="caution">
    <text evidence="1">The sequence shown here is derived from an EMBL/GenBank/DDBJ whole genome shotgun (WGS) entry which is preliminary data.</text>
</comment>
<organism evidence="1 2">
    <name type="scientific">Microbacterium ureisolvens</name>
    <dbReference type="NCBI Taxonomy" id="2781186"/>
    <lineage>
        <taxon>Bacteria</taxon>
        <taxon>Bacillati</taxon>
        <taxon>Actinomycetota</taxon>
        <taxon>Actinomycetes</taxon>
        <taxon>Micrococcales</taxon>
        <taxon>Microbacteriaceae</taxon>
        <taxon>Microbacterium</taxon>
    </lineage>
</organism>
<keyword evidence="2" id="KW-1185">Reference proteome</keyword>
<dbReference type="Proteomes" id="UP000777440">
    <property type="component" value="Unassembled WGS sequence"/>
</dbReference>
<dbReference type="EMBL" id="JAEUAX010000002">
    <property type="protein sequence ID" value="MBW9109185.1"/>
    <property type="molecule type" value="Genomic_DNA"/>
</dbReference>
<proteinExistence type="predicted"/>
<name>A0ABS7HXD3_9MICO</name>
<evidence type="ECO:0000313" key="2">
    <source>
        <dbReference type="Proteomes" id="UP000777440"/>
    </source>
</evidence>
<reference evidence="1 2" key="1">
    <citation type="journal article" date="2021" name="MBio">
        <title>Poor Competitiveness of Bradyrhizobium in Pigeon Pea Root Colonization in Indian Soils.</title>
        <authorList>
            <person name="Chalasani D."/>
            <person name="Basu A."/>
            <person name="Pullabhotla S.V.S.R.N."/>
            <person name="Jorrin B."/>
            <person name="Neal A.L."/>
            <person name="Poole P.S."/>
            <person name="Podile A.R."/>
            <person name="Tkacz A."/>
        </authorList>
    </citation>
    <scope>NUCLEOTIDE SEQUENCE [LARGE SCALE GENOMIC DNA]</scope>
    <source>
        <strain evidence="1 2">HU12</strain>
    </source>
</reference>
<gene>
    <name evidence="1" type="ORF">JNB61_05345</name>
</gene>
<accession>A0ABS7HXD3</accession>
<protein>
    <submittedName>
        <fullName evidence="1">Uncharacterized protein</fullName>
    </submittedName>
</protein>